<dbReference type="RefSeq" id="WP_188702243.1">
    <property type="nucleotide sequence ID" value="NZ_BMMQ01000008.1"/>
</dbReference>
<feature type="domain" description="HTH cro/C1-type" evidence="5">
    <location>
        <begin position="15"/>
        <end position="69"/>
    </location>
</feature>
<evidence type="ECO:0000313" key="6">
    <source>
        <dbReference type="EMBL" id="GGO65879.1"/>
    </source>
</evidence>
<evidence type="ECO:0000256" key="1">
    <source>
        <dbReference type="ARBA" id="ARBA00023015"/>
    </source>
</evidence>
<dbReference type="PANTHER" id="PTHR46797">
    <property type="entry name" value="HTH-TYPE TRANSCRIPTIONAL REGULATOR"/>
    <property type="match status" value="1"/>
</dbReference>
<keyword evidence="3" id="KW-0804">Transcription</keyword>
<evidence type="ECO:0000256" key="4">
    <source>
        <dbReference type="SAM" id="MobiDB-lite"/>
    </source>
</evidence>
<dbReference type="PANTHER" id="PTHR46797:SF23">
    <property type="entry name" value="HTH-TYPE TRANSCRIPTIONAL REGULATOR SUTR"/>
    <property type="match status" value="1"/>
</dbReference>
<name>A0ABQ2N415_9MICO</name>
<dbReference type="SMART" id="SM00530">
    <property type="entry name" value="HTH_XRE"/>
    <property type="match status" value="1"/>
</dbReference>
<evidence type="ECO:0000256" key="2">
    <source>
        <dbReference type="ARBA" id="ARBA00023125"/>
    </source>
</evidence>
<proteinExistence type="predicted"/>
<keyword evidence="1" id="KW-0805">Transcription regulation</keyword>
<organism evidence="6 7">
    <name type="scientific">Microbacterium nanhaiense</name>
    <dbReference type="NCBI Taxonomy" id="1301026"/>
    <lineage>
        <taxon>Bacteria</taxon>
        <taxon>Bacillati</taxon>
        <taxon>Actinomycetota</taxon>
        <taxon>Actinomycetes</taxon>
        <taxon>Micrococcales</taxon>
        <taxon>Microbacteriaceae</taxon>
        <taxon>Microbacterium</taxon>
    </lineage>
</organism>
<dbReference type="Proteomes" id="UP000638043">
    <property type="component" value="Unassembled WGS sequence"/>
</dbReference>
<gene>
    <name evidence="6" type="ORF">GCM10010910_24020</name>
</gene>
<feature type="region of interest" description="Disordered" evidence="4">
    <location>
        <begin position="69"/>
        <end position="104"/>
    </location>
</feature>
<dbReference type="InterPro" id="IPR050807">
    <property type="entry name" value="TransReg_Diox_bact_type"/>
</dbReference>
<evidence type="ECO:0000256" key="3">
    <source>
        <dbReference type="ARBA" id="ARBA00023163"/>
    </source>
</evidence>
<dbReference type="Gene3D" id="1.10.260.40">
    <property type="entry name" value="lambda repressor-like DNA-binding domains"/>
    <property type="match status" value="1"/>
</dbReference>
<accession>A0ABQ2N415</accession>
<keyword evidence="7" id="KW-1185">Reference proteome</keyword>
<dbReference type="Pfam" id="PF01381">
    <property type="entry name" value="HTH_3"/>
    <property type="match status" value="1"/>
</dbReference>
<sequence>MEKRGRLNRQLGENLRAIRLARGYTQEAWAIHLGYDRTYVASVERGERNLTLDTLTALAEQIEVDPLELLESRGTTEAAEPPAVRRPSRRRADTPEPSPRPQRA</sequence>
<protein>
    <recommendedName>
        <fullName evidence="5">HTH cro/C1-type domain-containing protein</fullName>
    </recommendedName>
</protein>
<dbReference type="EMBL" id="BMMQ01000008">
    <property type="protein sequence ID" value="GGO65879.1"/>
    <property type="molecule type" value="Genomic_DNA"/>
</dbReference>
<keyword evidence="2" id="KW-0238">DNA-binding</keyword>
<dbReference type="InterPro" id="IPR001387">
    <property type="entry name" value="Cro/C1-type_HTH"/>
</dbReference>
<reference evidence="7" key="1">
    <citation type="journal article" date="2019" name="Int. J. Syst. Evol. Microbiol.">
        <title>The Global Catalogue of Microorganisms (GCM) 10K type strain sequencing project: providing services to taxonomists for standard genome sequencing and annotation.</title>
        <authorList>
            <consortium name="The Broad Institute Genomics Platform"/>
            <consortium name="The Broad Institute Genome Sequencing Center for Infectious Disease"/>
            <person name="Wu L."/>
            <person name="Ma J."/>
        </authorList>
    </citation>
    <scope>NUCLEOTIDE SEQUENCE [LARGE SCALE GENOMIC DNA]</scope>
    <source>
        <strain evidence="7">CGMCC 4.7181</strain>
    </source>
</reference>
<dbReference type="CDD" id="cd00093">
    <property type="entry name" value="HTH_XRE"/>
    <property type="match status" value="1"/>
</dbReference>
<dbReference type="SUPFAM" id="SSF47413">
    <property type="entry name" value="lambda repressor-like DNA-binding domains"/>
    <property type="match status" value="1"/>
</dbReference>
<evidence type="ECO:0000259" key="5">
    <source>
        <dbReference type="PROSITE" id="PS50943"/>
    </source>
</evidence>
<dbReference type="InterPro" id="IPR010982">
    <property type="entry name" value="Lambda_DNA-bd_dom_sf"/>
</dbReference>
<evidence type="ECO:0000313" key="7">
    <source>
        <dbReference type="Proteomes" id="UP000638043"/>
    </source>
</evidence>
<dbReference type="PROSITE" id="PS50943">
    <property type="entry name" value="HTH_CROC1"/>
    <property type="match status" value="1"/>
</dbReference>
<comment type="caution">
    <text evidence="6">The sequence shown here is derived from an EMBL/GenBank/DDBJ whole genome shotgun (WGS) entry which is preliminary data.</text>
</comment>